<evidence type="ECO:0000256" key="4">
    <source>
        <dbReference type="ARBA" id="ARBA00022729"/>
    </source>
</evidence>
<sequence>MRRKWQTVCIVLLVMILTACSSSAEGEAGSQTYSTENLQKVSDVSGTVRLSLAGWQLENGIDPVTGQETTGFNQYIDDTFKKMYPNIKLEITQVPWENAQAKQRAQLMSSDVDVIYTGGAFAAQYYNEGLLRDLDDLIDKDKTFDPSIYLEGIWNSSYSTRSPDGKHQYGIPAILGKRVTIYDKQIFADWGVEPLSEVPTPEEILEKAKKMTGTDPKTGEQTYGLWFSGNSINQSTFVALSYYFGEKGGEGTLDKPGDIKWSLDTPGMVKALEWMGEAAKLAPPAFVNGSGEENFGLEKNNVAMVLDNSGTTIMSEFRANGDKELLDRYVPVMNIGKNGTGWVAVDPFIMAKKAQNPEASWEVMKFLASYDTQKWAYLNFDYTPTLKNADFIEENNGYVKNAMKMADITKPTLMDEANPFYNSEIVPAVNGYLSESANGKSPDAKALLERLQSRAEDWSANQK</sequence>
<accession>A0A172ZM56</accession>
<evidence type="ECO:0000313" key="6">
    <source>
        <dbReference type="EMBL" id="ANF98317.1"/>
    </source>
</evidence>
<keyword evidence="3" id="KW-0813">Transport</keyword>
<reference evidence="7" key="1">
    <citation type="submission" date="2015-10" db="EMBL/GenBank/DDBJ databases">
        <title>Genome of Paenibacillus bovis sp. nov.</title>
        <authorList>
            <person name="Wu Z."/>
            <person name="Gao C."/>
            <person name="Liu Z."/>
            <person name="Zheng H."/>
        </authorList>
    </citation>
    <scope>NUCLEOTIDE SEQUENCE [LARGE SCALE GENOMIC DNA]</scope>
    <source>
        <strain evidence="7">BD3526</strain>
    </source>
</reference>
<dbReference type="OrthoDB" id="9782846at2"/>
<dbReference type="PANTHER" id="PTHR43649">
    <property type="entry name" value="ARABINOSE-BINDING PROTEIN-RELATED"/>
    <property type="match status" value="1"/>
</dbReference>
<evidence type="ECO:0000256" key="5">
    <source>
        <dbReference type="SAM" id="SignalP"/>
    </source>
</evidence>
<proteinExistence type="inferred from homology"/>
<dbReference type="PROSITE" id="PS51257">
    <property type="entry name" value="PROKAR_LIPOPROTEIN"/>
    <property type="match status" value="1"/>
</dbReference>
<dbReference type="Pfam" id="PF01547">
    <property type="entry name" value="SBP_bac_1"/>
    <property type="match status" value="1"/>
</dbReference>
<dbReference type="STRING" id="1616788.AR543_21510"/>
<dbReference type="SUPFAM" id="SSF53850">
    <property type="entry name" value="Periplasmic binding protein-like II"/>
    <property type="match status" value="1"/>
</dbReference>
<reference evidence="6 7" key="2">
    <citation type="journal article" date="2016" name="Int. J. Syst. Evol. Microbiol.">
        <title>Paenibacillus bovis sp. nov., isolated from raw yak (Bos grunniens) milk.</title>
        <authorList>
            <person name="Gao C."/>
            <person name="Han J."/>
            <person name="Liu Z."/>
            <person name="Xu X."/>
            <person name="Hang F."/>
            <person name="Wu Z."/>
        </authorList>
    </citation>
    <scope>NUCLEOTIDE SEQUENCE [LARGE SCALE GENOMIC DNA]</scope>
    <source>
        <strain evidence="6 7">BD3526</strain>
    </source>
</reference>
<organism evidence="6 7">
    <name type="scientific">Paenibacillus bovis</name>
    <dbReference type="NCBI Taxonomy" id="1616788"/>
    <lineage>
        <taxon>Bacteria</taxon>
        <taxon>Bacillati</taxon>
        <taxon>Bacillota</taxon>
        <taxon>Bacilli</taxon>
        <taxon>Bacillales</taxon>
        <taxon>Paenibacillaceae</taxon>
        <taxon>Paenibacillus</taxon>
    </lineage>
</organism>
<dbReference type="KEGG" id="pbv:AR543_21510"/>
<dbReference type="PANTHER" id="PTHR43649:SF31">
    <property type="entry name" value="SN-GLYCEROL-3-PHOSPHATE-BINDING PERIPLASMIC PROTEIN UGPB"/>
    <property type="match status" value="1"/>
</dbReference>
<keyword evidence="7" id="KW-1185">Reference proteome</keyword>
<dbReference type="GO" id="GO:0030313">
    <property type="term" value="C:cell envelope"/>
    <property type="evidence" value="ECO:0007669"/>
    <property type="project" value="UniProtKB-SubCell"/>
</dbReference>
<dbReference type="AlphaFoldDB" id="A0A172ZM56"/>
<feature type="chain" id="PRO_5008006023" evidence="5">
    <location>
        <begin position="25"/>
        <end position="463"/>
    </location>
</feature>
<dbReference type="Proteomes" id="UP000078148">
    <property type="component" value="Chromosome"/>
</dbReference>
<keyword evidence="4 5" id="KW-0732">Signal</keyword>
<evidence type="ECO:0000256" key="3">
    <source>
        <dbReference type="ARBA" id="ARBA00022448"/>
    </source>
</evidence>
<protein>
    <submittedName>
        <fullName evidence="6">ABC transporter substrate-binding protein</fullName>
    </submittedName>
</protein>
<comment type="similarity">
    <text evidence="2">Belongs to the bacterial solute-binding protein 1 family.</text>
</comment>
<dbReference type="InterPro" id="IPR006059">
    <property type="entry name" value="SBP"/>
</dbReference>
<evidence type="ECO:0000313" key="7">
    <source>
        <dbReference type="Proteomes" id="UP000078148"/>
    </source>
</evidence>
<dbReference type="Gene3D" id="3.40.190.10">
    <property type="entry name" value="Periplasmic binding protein-like II"/>
    <property type="match status" value="1"/>
</dbReference>
<dbReference type="EMBL" id="CP013023">
    <property type="protein sequence ID" value="ANF98317.1"/>
    <property type="molecule type" value="Genomic_DNA"/>
</dbReference>
<dbReference type="InterPro" id="IPR050490">
    <property type="entry name" value="Bact_solute-bd_prot1"/>
</dbReference>
<evidence type="ECO:0000256" key="2">
    <source>
        <dbReference type="ARBA" id="ARBA00008520"/>
    </source>
</evidence>
<evidence type="ECO:0000256" key="1">
    <source>
        <dbReference type="ARBA" id="ARBA00004196"/>
    </source>
</evidence>
<gene>
    <name evidence="6" type="ORF">AR543_21510</name>
</gene>
<comment type="subcellular location">
    <subcellularLocation>
        <location evidence="1">Cell envelope</location>
    </subcellularLocation>
</comment>
<dbReference type="RefSeq" id="WP_060536387.1">
    <property type="nucleotide sequence ID" value="NZ_CP013023.1"/>
</dbReference>
<name>A0A172ZM56_9BACL</name>
<feature type="signal peptide" evidence="5">
    <location>
        <begin position="1"/>
        <end position="24"/>
    </location>
</feature>